<dbReference type="Proteomes" id="UP001328107">
    <property type="component" value="Unassembled WGS sequence"/>
</dbReference>
<name>A0AAN4Z8B4_9BILA</name>
<reference evidence="3" key="1">
    <citation type="submission" date="2022-10" db="EMBL/GenBank/DDBJ databases">
        <title>Genome assembly of Pristionchus species.</title>
        <authorList>
            <person name="Yoshida K."/>
            <person name="Sommer R.J."/>
        </authorList>
    </citation>
    <scope>NUCLEOTIDE SEQUENCE [LARGE SCALE GENOMIC DNA]</scope>
    <source>
        <strain evidence="3">RS5460</strain>
    </source>
</reference>
<protein>
    <submittedName>
        <fullName evidence="2">Uncharacterized protein</fullName>
    </submittedName>
</protein>
<feature type="transmembrane region" description="Helical" evidence="1">
    <location>
        <begin position="71"/>
        <end position="88"/>
    </location>
</feature>
<feature type="non-terminal residue" evidence="2">
    <location>
        <position position="1"/>
    </location>
</feature>
<feature type="non-terminal residue" evidence="2">
    <location>
        <position position="190"/>
    </location>
</feature>
<organism evidence="2 3">
    <name type="scientific">Pristionchus mayeri</name>
    <dbReference type="NCBI Taxonomy" id="1317129"/>
    <lineage>
        <taxon>Eukaryota</taxon>
        <taxon>Metazoa</taxon>
        <taxon>Ecdysozoa</taxon>
        <taxon>Nematoda</taxon>
        <taxon>Chromadorea</taxon>
        <taxon>Rhabditida</taxon>
        <taxon>Rhabditina</taxon>
        <taxon>Diplogasteromorpha</taxon>
        <taxon>Diplogasteroidea</taxon>
        <taxon>Neodiplogasteridae</taxon>
        <taxon>Pristionchus</taxon>
    </lineage>
</organism>
<evidence type="ECO:0000256" key="1">
    <source>
        <dbReference type="SAM" id="Phobius"/>
    </source>
</evidence>
<keyword evidence="1" id="KW-1133">Transmembrane helix</keyword>
<dbReference type="AlphaFoldDB" id="A0AAN4Z8B4"/>
<proteinExistence type="predicted"/>
<feature type="transmembrane region" description="Helical" evidence="1">
    <location>
        <begin position="113"/>
        <end position="137"/>
    </location>
</feature>
<accession>A0AAN4Z8B4</accession>
<evidence type="ECO:0000313" key="3">
    <source>
        <dbReference type="Proteomes" id="UP001328107"/>
    </source>
</evidence>
<keyword evidence="3" id="KW-1185">Reference proteome</keyword>
<keyword evidence="1" id="KW-0472">Membrane</keyword>
<keyword evidence="1" id="KW-0812">Transmembrane</keyword>
<feature type="transmembrane region" description="Helical" evidence="1">
    <location>
        <begin position="12"/>
        <end position="34"/>
    </location>
</feature>
<sequence length="190" mass="21291">NHGPYTVDGPMLSIFLSLCFISSIFGGLFVLPMVKYVFCFLLLIEISLILSVLAKSHCCISIFIAYKGIKFVLTILCAFPFGYALITVDKPTKWAATMLNGVKPEGTPPVMNIVAWLICVVFLFASLISYLHFASLIETMKRMEEMRKARRENVSPPSEIPSLILFPTSFTPLLHNVKKETESQSYPVPF</sequence>
<evidence type="ECO:0000313" key="2">
    <source>
        <dbReference type="EMBL" id="GMR36338.1"/>
    </source>
</evidence>
<gene>
    <name evidence="2" type="ORF">PMAYCL1PPCAC_06533</name>
</gene>
<feature type="transmembrane region" description="Helical" evidence="1">
    <location>
        <begin position="40"/>
        <end position="64"/>
    </location>
</feature>
<comment type="caution">
    <text evidence="2">The sequence shown here is derived from an EMBL/GenBank/DDBJ whole genome shotgun (WGS) entry which is preliminary data.</text>
</comment>
<dbReference type="EMBL" id="BTRK01000002">
    <property type="protein sequence ID" value="GMR36338.1"/>
    <property type="molecule type" value="Genomic_DNA"/>
</dbReference>